<dbReference type="SMART" id="SM00248">
    <property type="entry name" value="ANK"/>
    <property type="match status" value="5"/>
</dbReference>
<dbReference type="SUPFAM" id="SSF48403">
    <property type="entry name" value="Ankyrin repeat"/>
    <property type="match status" value="1"/>
</dbReference>
<dbReference type="Pfam" id="PF12796">
    <property type="entry name" value="Ank_2"/>
    <property type="match status" value="1"/>
</dbReference>
<feature type="compositionally biased region" description="Pro residues" evidence="4">
    <location>
        <begin position="696"/>
        <end position="713"/>
    </location>
</feature>
<evidence type="ECO:0000313" key="6">
    <source>
        <dbReference type="Proteomes" id="UP000626109"/>
    </source>
</evidence>
<dbReference type="Gene3D" id="1.25.40.20">
    <property type="entry name" value="Ankyrin repeat-containing domain"/>
    <property type="match status" value="1"/>
</dbReference>
<feature type="compositionally biased region" description="Low complexity" evidence="4">
    <location>
        <begin position="176"/>
        <end position="192"/>
    </location>
</feature>
<evidence type="ECO:0000256" key="1">
    <source>
        <dbReference type="ARBA" id="ARBA00022737"/>
    </source>
</evidence>
<proteinExistence type="predicted"/>
<accession>A0A813KGR6</accession>
<feature type="compositionally biased region" description="Pro residues" evidence="4">
    <location>
        <begin position="629"/>
        <end position="647"/>
    </location>
</feature>
<dbReference type="EMBL" id="CAJNNW010031216">
    <property type="protein sequence ID" value="CAE8706478.1"/>
    <property type="molecule type" value="Genomic_DNA"/>
</dbReference>
<dbReference type="PROSITE" id="PS50088">
    <property type="entry name" value="ANK_REPEAT"/>
    <property type="match status" value="3"/>
</dbReference>
<dbReference type="PROSITE" id="PS50297">
    <property type="entry name" value="ANK_REP_REGION"/>
    <property type="match status" value="2"/>
</dbReference>
<feature type="compositionally biased region" description="Pro residues" evidence="4">
    <location>
        <begin position="663"/>
        <end position="680"/>
    </location>
</feature>
<dbReference type="InterPro" id="IPR002110">
    <property type="entry name" value="Ankyrin_rpt"/>
</dbReference>
<dbReference type="PANTHER" id="PTHR24198">
    <property type="entry name" value="ANKYRIN REPEAT AND PROTEIN KINASE DOMAIN-CONTAINING PROTEIN"/>
    <property type="match status" value="1"/>
</dbReference>
<feature type="compositionally biased region" description="Low complexity" evidence="4">
    <location>
        <begin position="648"/>
        <end position="662"/>
    </location>
</feature>
<feature type="compositionally biased region" description="Pro residues" evidence="4">
    <location>
        <begin position="729"/>
        <end position="746"/>
    </location>
</feature>
<dbReference type="AlphaFoldDB" id="A0A813KGR6"/>
<protein>
    <submittedName>
        <fullName evidence="5">Uncharacterized protein</fullName>
    </submittedName>
</protein>
<feature type="region of interest" description="Disordered" evidence="4">
    <location>
        <begin position="79"/>
        <end position="101"/>
    </location>
</feature>
<keyword evidence="2 3" id="KW-0040">ANK repeat</keyword>
<evidence type="ECO:0000313" key="5">
    <source>
        <dbReference type="EMBL" id="CAE8706478.1"/>
    </source>
</evidence>
<feature type="region of interest" description="Disordered" evidence="4">
    <location>
        <begin position="626"/>
        <end position="784"/>
    </location>
</feature>
<feature type="compositionally biased region" description="Low complexity" evidence="4">
    <location>
        <begin position="79"/>
        <end position="91"/>
    </location>
</feature>
<sequence>MYGGRRDPSHEPLGALDYVVQQRITDFWKKAPEGAQHDVAGGSSTFQSDVASGLPRPLDVTLREVSQVSLERFTEVFSSSNKYSRSPSPSRYRGRSDTRLESPAGRSIWKVGHYSGRGFDSRDAGLLSAGPTRPCQPPSPQWGLFPEGSGFSAAPAAMGEDTERPPATGLLGDTLAAGSAVRATHAARAASSPVRHHHQQQQQQHQRQHQQHQQTPGRSGSRSGSRERGGFGWSACHARRLQSPKLPQSPRAASPKLPWSPARSTSPHRLRQAPPFSPHRLRQAPPLPWSPTRKASTSPHRLRGSRSASPSAPEALPESEWQAKLLAASAAGDLPRLRSLLRRPRRSQSPGRHFIEAATWTQADEADLPGLLHQWCEHHGVRTVDNAREQETQRTALHLAARHGHTDACNLLLTSAADVRAEDRSGATPLALACVYGHLGAVRVLLSRDARPDHKDCRGRTAFHLSCCCPDPEIPSLLLDRMPALAAIRDGSGRNGLYYALGNPDISRQSQMIELLLRRTCDVNQADRLGHTPLWYAAEAGSAQAVGMMLMYGARPRLYNTQVSTAVGLEPGSELVQRPDAAGDSVSSAACSASPPPAPPAPPAGSASVPSVALPVLSAIPISVAPAAAQPPPPPPPQPQPQTPSVPAPSAAAAVSTSDVAVQPPPPPPPQPQPQTPSVPAPSAAAAVSTSNVAVQPPPPPPPQPQPQTPSVPAPSAAAAVSTSNVAVQPPPPPPPQPQPQTPSVPAPSTAAAVSTSDVAVQPPPPPPPQPQPQTPSVPAPSAAAAVSTSNVAVQFATQPQPYINSSEDVISAAVASVSIL</sequence>
<feature type="compositionally biased region" description="Low complexity" evidence="4">
    <location>
        <begin position="681"/>
        <end position="695"/>
    </location>
</feature>
<feature type="repeat" description="ANK" evidence="3">
    <location>
        <begin position="529"/>
        <end position="561"/>
    </location>
</feature>
<comment type="caution">
    <text evidence="5">The sequence shown here is derived from an EMBL/GenBank/DDBJ whole genome shotgun (WGS) entry which is preliminary data.</text>
</comment>
<feature type="compositionally biased region" description="Pro residues" evidence="4">
    <location>
        <begin position="762"/>
        <end position="779"/>
    </location>
</feature>
<keyword evidence="1" id="KW-0677">Repeat</keyword>
<feature type="region of interest" description="Disordered" evidence="4">
    <location>
        <begin position="122"/>
        <end position="319"/>
    </location>
</feature>
<feature type="compositionally biased region" description="Pro residues" evidence="4">
    <location>
        <begin position="594"/>
        <end position="603"/>
    </location>
</feature>
<dbReference type="PANTHER" id="PTHR24198:SF165">
    <property type="entry name" value="ANKYRIN REPEAT-CONTAINING PROTEIN-RELATED"/>
    <property type="match status" value="1"/>
</dbReference>
<feature type="compositionally biased region" description="Low complexity" evidence="4">
    <location>
        <begin position="200"/>
        <end position="223"/>
    </location>
</feature>
<evidence type="ECO:0000256" key="4">
    <source>
        <dbReference type="SAM" id="MobiDB-lite"/>
    </source>
</evidence>
<feature type="compositionally biased region" description="Low complexity" evidence="4">
    <location>
        <begin position="747"/>
        <end position="761"/>
    </location>
</feature>
<feature type="compositionally biased region" description="Low complexity" evidence="4">
    <location>
        <begin position="714"/>
        <end position="728"/>
    </location>
</feature>
<organism evidence="5 6">
    <name type="scientific">Polarella glacialis</name>
    <name type="common">Dinoflagellate</name>
    <dbReference type="NCBI Taxonomy" id="89957"/>
    <lineage>
        <taxon>Eukaryota</taxon>
        <taxon>Sar</taxon>
        <taxon>Alveolata</taxon>
        <taxon>Dinophyceae</taxon>
        <taxon>Suessiales</taxon>
        <taxon>Suessiaceae</taxon>
        <taxon>Polarella</taxon>
    </lineage>
</organism>
<name>A0A813KGR6_POLGL</name>
<feature type="repeat" description="ANK" evidence="3">
    <location>
        <begin position="392"/>
        <end position="424"/>
    </location>
</feature>
<reference evidence="5" key="1">
    <citation type="submission" date="2021-02" db="EMBL/GenBank/DDBJ databases">
        <authorList>
            <person name="Dougan E. K."/>
            <person name="Rhodes N."/>
            <person name="Thang M."/>
            <person name="Chan C."/>
        </authorList>
    </citation>
    <scope>NUCLEOTIDE SEQUENCE</scope>
</reference>
<evidence type="ECO:0000256" key="3">
    <source>
        <dbReference type="PROSITE-ProRule" id="PRU00023"/>
    </source>
</evidence>
<gene>
    <name evidence="5" type="ORF">PGLA2088_LOCUS34201</name>
</gene>
<feature type="compositionally biased region" description="Low complexity" evidence="4">
    <location>
        <begin position="579"/>
        <end position="593"/>
    </location>
</feature>
<dbReference type="Proteomes" id="UP000626109">
    <property type="component" value="Unassembled WGS sequence"/>
</dbReference>
<feature type="region of interest" description="Disordered" evidence="4">
    <location>
        <begin position="575"/>
        <end position="609"/>
    </location>
</feature>
<feature type="repeat" description="ANK" evidence="3">
    <location>
        <begin position="425"/>
        <end position="457"/>
    </location>
</feature>
<dbReference type="InterPro" id="IPR036770">
    <property type="entry name" value="Ankyrin_rpt-contain_sf"/>
</dbReference>
<evidence type="ECO:0000256" key="2">
    <source>
        <dbReference type="ARBA" id="ARBA00023043"/>
    </source>
</evidence>